<accession>A0A6A3G6S1</accession>
<dbReference type="AlphaFoldDB" id="A0A6A3G6S1"/>
<feature type="transmembrane region" description="Helical" evidence="1">
    <location>
        <begin position="20"/>
        <end position="46"/>
    </location>
</feature>
<name>A0A6A3G6S1_9STRA</name>
<dbReference type="Proteomes" id="UP000429607">
    <property type="component" value="Unassembled WGS sequence"/>
</dbReference>
<organism evidence="2 3">
    <name type="scientific">Phytophthora rubi</name>
    <dbReference type="NCBI Taxonomy" id="129364"/>
    <lineage>
        <taxon>Eukaryota</taxon>
        <taxon>Sar</taxon>
        <taxon>Stramenopiles</taxon>
        <taxon>Oomycota</taxon>
        <taxon>Peronosporomycetes</taxon>
        <taxon>Peronosporales</taxon>
        <taxon>Peronosporaceae</taxon>
        <taxon>Phytophthora</taxon>
    </lineage>
</organism>
<keyword evidence="1" id="KW-0472">Membrane</keyword>
<protein>
    <submittedName>
        <fullName evidence="2">Uncharacterized protein</fullName>
    </submittedName>
</protein>
<proteinExistence type="predicted"/>
<dbReference type="EMBL" id="QXFV01011653">
    <property type="protein sequence ID" value="KAE8952406.1"/>
    <property type="molecule type" value="Genomic_DNA"/>
</dbReference>
<sequence length="54" mass="5758">MRAPRTGARAACSARQLNELHVSCVIAVVCAKLFSVANAVAVMQFLDVLMHVST</sequence>
<keyword evidence="1" id="KW-0812">Transmembrane</keyword>
<reference evidence="2 3" key="1">
    <citation type="submission" date="2018-09" db="EMBL/GenBank/DDBJ databases">
        <title>Genomic investigation of the strawberry pathogen Phytophthora fragariae indicates pathogenicity is determined by transcriptional variation in three key races.</title>
        <authorList>
            <person name="Adams T.M."/>
            <person name="Armitage A.D."/>
            <person name="Sobczyk M.K."/>
            <person name="Bates H.J."/>
            <person name="Dunwell J.M."/>
            <person name="Nellist C.F."/>
            <person name="Harrison R.J."/>
        </authorList>
    </citation>
    <scope>NUCLEOTIDE SEQUENCE [LARGE SCALE GENOMIC DNA]</scope>
    <source>
        <strain evidence="2 3">SCRP249</strain>
    </source>
</reference>
<keyword evidence="1" id="KW-1133">Transmembrane helix</keyword>
<comment type="caution">
    <text evidence="2">The sequence shown here is derived from an EMBL/GenBank/DDBJ whole genome shotgun (WGS) entry which is preliminary data.</text>
</comment>
<evidence type="ECO:0000313" key="3">
    <source>
        <dbReference type="Proteomes" id="UP000429607"/>
    </source>
</evidence>
<evidence type="ECO:0000256" key="1">
    <source>
        <dbReference type="SAM" id="Phobius"/>
    </source>
</evidence>
<evidence type="ECO:0000313" key="2">
    <source>
        <dbReference type="EMBL" id="KAE8952406.1"/>
    </source>
</evidence>
<gene>
    <name evidence="2" type="ORF">PR001_g33308</name>
</gene>